<sequence length="338" mass="37499">MSSLSFSTRDLPARDQHEAWRSWFYPVFDLAWSPGETLTSFEADITTWMMGGTTLSRVVAPPLHSIRNATHVRRNPTDHWVIAVGKVPSNILMEHEDLQVAAGTAFLLSLGDPVQSAREADDRLHLYLPRDRFTSLAPILDRAKGKLLQGGLGCLLSDYLHLLERSLPGLNDAEIARLPDAIEAMVAACIAPESRSSGDASAQIDFTRLDRVRQAVRRRLHSATLTPVSLGRDVGMSRSQLYRLLEGEGGVIRYIQRQRLRAIHAALSDPKDERPIAVVAESCGFYEPSTFSRTFRREFGVTPSDVRAAARAGLVLAQEPRPVMLAETMNLSECLRAF</sequence>
<dbReference type="InterPro" id="IPR020449">
    <property type="entry name" value="Tscrpt_reg_AraC-type_HTH"/>
</dbReference>
<dbReference type="SUPFAM" id="SSF46689">
    <property type="entry name" value="Homeodomain-like"/>
    <property type="match status" value="1"/>
</dbReference>
<dbReference type="InterPro" id="IPR018060">
    <property type="entry name" value="HTH_AraC"/>
</dbReference>
<dbReference type="Pfam" id="PF12833">
    <property type="entry name" value="HTH_18"/>
    <property type="match status" value="1"/>
</dbReference>
<dbReference type="PROSITE" id="PS00041">
    <property type="entry name" value="HTH_ARAC_FAMILY_1"/>
    <property type="match status" value="1"/>
</dbReference>
<dbReference type="Proteomes" id="UP001196565">
    <property type="component" value="Unassembled WGS sequence"/>
</dbReference>
<name>A0ABS7ABG8_9PROT</name>
<dbReference type="InterPro" id="IPR009057">
    <property type="entry name" value="Homeodomain-like_sf"/>
</dbReference>
<feature type="domain" description="HTH araC/xylS-type" evidence="4">
    <location>
        <begin position="210"/>
        <end position="309"/>
    </location>
</feature>
<dbReference type="Gene3D" id="1.10.10.60">
    <property type="entry name" value="Homeodomain-like"/>
    <property type="match status" value="1"/>
</dbReference>
<dbReference type="RefSeq" id="WP_219764118.1">
    <property type="nucleotide sequence ID" value="NZ_JAHYBZ010000005.1"/>
</dbReference>
<proteinExistence type="predicted"/>
<dbReference type="PANTHER" id="PTHR46796:SF6">
    <property type="entry name" value="ARAC SUBFAMILY"/>
    <property type="match status" value="1"/>
</dbReference>
<dbReference type="PRINTS" id="PR00032">
    <property type="entry name" value="HTHARAC"/>
</dbReference>
<dbReference type="PANTHER" id="PTHR46796">
    <property type="entry name" value="HTH-TYPE TRANSCRIPTIONAL ACTIVATOR RHAS-RELATED"/>
    <property type="match status" value="1"/>
</dbReference>
<reference evidence="5 6" key="1">
    <citation type="submission" date="2021-07" db="EMBL/GenBank/DDBJ databases">
        <authorList>
            <person name="So Y."/>
        </authorList>
    </citation>
    <scope>NUCLEOTIDE SEQUENCE [LARGE SCALE GENOMIC DNA]</scope>
    <source>
        <strain evidence="5 6">HJA6</strain>
    </source>
</reference>
<organism evidence="5 6">
    <name type="scientific">Roseomonas alba</name>
    <dbReference type="NCBI Taxonomy" id="2846776"/>
    <lineage>
        <taxon>Bacteria</taxon>
        <taxon>Pseudomonadati</taxon>
        <taxon>Pseudomonadota</taxon>
        <taxon>Alphaproteobacteria</taxon>
        <taxon>Acetobacterales</taxon>
        <taxon>Roseomonadaceae</taxon>
        <taxon>Roseomonas</taxon>
    </lineage>
</organism>
<keyword evidence="3" id="KW-0804">Transcription</keyword>
<evidence type="ECO:0000259" key="4">
    <source>
        <dbReference type="PROSITE" id="PS01124"/>
    </source>
</evidence>
<keyword evidence="6" id="KW-1185">Reference proteome</keyword>
<evidence type="ECO:0000313" key="6">
    <source>
        <dbReference type="Proteomes" id="UP001196565"/>
    </source>
</evidence>
<dbReference type="InterPro" id="IPR050204">
    <property type="entry name" value="AraC_XylS_family_regulators"/>
</dbReference>
<dbReference type="SMART" id="SM00342">
    <property type="entry name" value="HTH_ARAC"/>
    <property type="match status" value="1"/>
</dbReference>
<evidence type="ECO:0000256" key="1">
    <source>
        <dbReference type="ARBA" id="ARBA00023015"/>
    </source>
</evidence>
<dbReference type="EMBL" id="JAHYBZ010000005">
    <property type="protein sequence ID" value="MBW6399518.1"/>
    <property type="molecule type" value="Genomic_DNA"/>
</dbReference>
<dbReference type="InterPro" id="IPR018062">
    <property type="entry name" value="HTH_AraC-typ_CS"/>
</dbReference>
<keyword evidence="2" id="KW-0238">DNA-binding</keyword>
<dbReference type="PROSITE" id="PS01124">
    <property type="entry name" value="HTH_ARAC_FAMILY_2"/>
    <property type="match status" value="1"/>
</dbReference>
<comment type="caution">
    <text evidence="5">The sequence shown here is derived from an EMBL/GenBank/DDBJ whole genome shotgun (WGS) entry which is preliminary data.</text>
</comment>
<protein>
    <submittedName>
        <fullName evidence="5">Helix-turn-helix domain-containing protein</fullName>
    </submittedName>
</protein>
<evidence type="ECO:0000313" key="5">
    <source>
        <dbReference type="EMBL" id="MBW6399518.1"/>
    </source>
</evidence>
<gene>
    <name evidence="5" type="ORF">KPL78_16795</name>
</gene>
<evidence type="ECO:0000256" key="3">
    <source>
        <dbReference type="ARBA" id="ARBA00023163"/>
    </source>
</evidence>
<accession>A0ABS7ABG8</accession>
<keyword evidence="1" id="KW-0805">Transcription regulation</keyword>
<evidence type="ECO:0000256" key="2">
    <source>
        <dbReference type="ARBA" id="ARBA00023125"/>
    </source>
</evidence>